<evidence type="ECO:0000313" key="2">
    <source>
        <dbReference type="Proteomes" id="UP000555322"/>
    </source>
</evidence>
<proteinExistence type="predicted"/>
<reference evidence="1 2" key="1">
    <citation type="submission" date="2020-04" db="EMBL/GenBank/DDBJ databases">
        <title>Acinetobacter Taxon 24.</title>
        <authorList>
            <person name="Nemec A."/>
            <person name="Radolfova-Krizova L."/>
            <person name="Higgins P.G."/>
            <person name="Spanelova P."/>
        </authorList>
    </citation>
    <scope>NUCLEOTIDE SEQUENCE [LARGE SCALE GENOMIC DNA]</scope>
    <source>
        <strain evidence="1 2">ANC 5084</strain>
    </source>
</reference>
<comment type="caution">
    <text evidence="1">The sequence shown here is derived from an EMBL/GenBank/DDBJ whole genome shotgun (WGS) entry which is preliminary data.</text>
</comment>
<dbReference type="Proteomes" id="UP000555322">
    <property type="component" value="Unassembled WGS sequence"/>
</dbReference>
<organism evidence="1 2">
    <name type="scientific">Acinetobacter terrestris</name>
    <dbReference type="NCBI Taxonomy" id="2529843"/>
    <lineage>
        <taxon>Bacteria</taxon>
        <taxon>Pseudomonadati</taxon>
        <taxon>Pseudomonadota</taxon>
        <taxon>Gammaproteobacteria</taxon>
        <taxon>Moraxellales</taxon>
        <taxon>Moraxellaceae</taxon>
        <taxon>Acinetobacter</taxon>
        <taxon>Acinetobacter Taxon 24</taxon>
    </lineage>
</organism>
<dbReference type="EMBL" id="JABERJ010000032">
    <property type="protein sequence ID" value="NNH27221.1"/>
    <property type="molecule type" value="Genomic_DNA"/>
</dbReference>
<protein>
    <submittedName>
        <fullName evidence="1">Uncharacterized protein</fullName>
    </submittedName>
</protein>
<name>A0ABX1UYS2_9GAMM</name>
<dbReference type="RefSeq" id="WP_171536853.1">
    <property type="nucleotide sequence ID" value="NZ_JABERJ010000032.1"/>
</dbReference>
<accession>A0ABX1UYS2</accession>
<gene>
    <name evidence="1" type="ORF">HLH15_12320</name>
</gene>
<keyword evidence="2" id="KW-1185">Reference proteome</keyword>
<evidence type="ECO:0000313" key="1">
    <source>
        <dbReference type="EMBL" id="NNH27221.1"/>
    </source>
</evidence>
<sequence>MKLNIPDQQITLVCPNCDSTFFSIDENEIVTCGTCNLKLHKDELIEQNNIADKIDTNQIAKDLAKKMKNIFKGKGWK</sequence>